<dbReference type="RefSeq" id="WP_316975065.1">
    <property type="nucleotide sequence ID" value="NZ_JAWIIJ010000017.1"/>
</dbReference>
<dbReference type="Proteomes" id="UP001269819">
    <property type="component" value="Unassembled WGS sequence"/>
</dbReference>
<name>A0ABU3W3E4_9GAMM</name>
<gene>
    <name evidence="1" type="ORF">RYS15_18530</name>
</gene>
<comment type="caution">
    <text evidence="1">The sequence shown here is derived from an EMBL/GenBank/DDBJ whole genome shotgun (WGS) entry which is preliminary data.</text>
</comment>
<dbReference type="EMBL" id="JAWIIJ010000017">
    <property type="protein sequence ID" value="MDV2080687.1"/>
    <property type="molecule type" value="Genomic_DNA"/>
</dbReference>
<organism evidence="1 2">
    <name type="scientific">Marinobacter xestospongiae</name>
    <dbReference type="NCBI Taxonomy" id="994319"/>
    <lineage>
        <taxon>Bacteria</taxon>
        <taxon>Pseudomonadati</taxon>
        <taxon>Pseudomonadota</taxon>
        <taxon>Gammaproteobacteria</taxon>
        <taxon>Pseudomonadales</taxon>
        <taxon>Marinobacteraceae</taxon>
        <taxon>Marinobacter</taxon>
    </lineage>
</organism>
<evidence type="ECO:0000313" key="2">
    <source>
        <dbReference type="Proteomes" id="UP001269819"/>
    </source>
</evidence>
<proteinExistence type="predicted"/>
<protein>
    <submittedName>
        <fullName evidence="1">Uncharacterized protein</fullName>
    </submittedName>
</protein>
<reference evidence="1 2" key="1">
    <citation type="submission" date="2023-10" db="EMBL/GenBank/DDBJ databases">
        <title>Characteristics and mechanism of a salt-tolerant marine origin heterotrophic nitrifying- aerobic denitrifying bacteria Marinobacter xestospongiae HN1.</title>
        <authorList>
            <person name="Qi R."/>
        </authorList>
    </citation>
    <scope>NUCLEOTIDE SEQUENCE [LARGE SCALE GENOMIC DNA]</scope>
    <source>
        <strain evidence="1 2">HN1</strain>
    </source>
</reference>
<accession>A0ABU3W3E4</accession>
<sequence length="201" mass="21359">MVDYLAVAMELGLATLLGVLAFRMTTLARTEGPAFGRAVALDNAGVMSMPSAPSYPTAPASQPPTRAARRLGVDRTDLLTQLHILLGLQDRVCREQGVDLGDAPEALQGYALAWLYGAAVALCAPQDRHSEAIAGLTVQLIHRKTGLAPVSAHQALATLTDSSVMLACFRHGLDGASHWRDHHFVPSDDALMTAITSYAFV</sequence>
<keyword evidence="2" id="KW-1185">Reference proteome</keyword>
<evidence type="ECO:0000313" key="1">
    <source>
        <dbReference type="EMBL" id="MDV2080687.1"/>
    </source>
</evidence>